<dbReference type="RefSeq" id="WP_166952973.1">
    <property type="nucleotide sequence ID" value="NZ_JAARLZ010000019.1"/>
</dbReference>
<evidence type="ECO:0000313" key="2">
    <source>
        <dbReference type="EMBL" id="NII09039.1"/>
    </source>
</evidence>
<comment type="caution">
    <text evidence="2">The sequence shown here is derived from an EMBL/GenBank/DDBJ whole genome shotgun (WGS) entry which is preliminary data.</text>
</comment>
<keyword evidence="1" id="KW-0732">Signal</keyword>
<proteinExistence type="predicted"/>
<reference evidence="2 3" key="1">
    <citation type="submission" date="2020-03" db="EMBL/GenBank/DDBJ databases">
        <authorList>
            <person name="Lai Q."/>
        </authorList>
    </citation>
    <scope>NUCLEOTIDE SEQUENCE [LARGE SCALE GENOMIC DNA]</scope>
    <source>
        <strain evidence="2 3">CCUG 25036</strain>
    </source>
</reference>
<feature type="chain" id="PRO_5031212338" evidence="1">
    <location>
        <begin position="24"/>
        <end position="329"/>
    </location>
</feature>
<dbReference type="InterPro" id="IPR018642">
    <property type="entry name" value="DUF2066"/>
</dbReference>
<accession>A0A7X5UEX3</accession>
<name>A0A7X5UEX3_9GAMM</name>
<protein>
    <submittedName>
        <fullName evidence="2">DUF2066 domain-containing protein</fullName>
    </submittedName>
</protein>
<organism evidence="2 3">
    <name type="scientific">Luteibacter anthropi</name>
    <dbReference type="NCBI Taxonomy" id="564369"/>
    <lineage>
        <taxon>Bacteria</taxon>
        <taxon>Pseudomonadati</taxon>
        <taxon>Pseudomonadota</taxon>
        <taxon>Gammaproteobacteria</taxon>
        <taxon>Lysobacterales</taxon>
        <taxon>Rhodanobacteraceae</taxon>
        <taxon>Luteibacter</taxon>
    </lineage>
</organism>
<dbReference type="AlphaFoldDB" id="A0A7X5UEX3"/>
<dbReference type="Pfam" id="PF09839">
    <property type="entry name" value="DUF2066"/>
    <property type="match status" value="1"/>
</dbReference>
<evidence type="ECO:0000256" key="1">
    <source>
        <dbReference type="SAM" id="SignalP"/>
    </source>
</evidence>
<dbReference type="Proteomes" id="UP000490980">
    <property type="component" value="Unassembled WGS sequence"/>
</dbReference>
<keyword evidence="3" id="KW-1185">Reference proteome</keyword>
<gene>
    <name evidence="2" type="ORF">HBF25_21865</name>
</gene>
<feature type="signal peptide" evidence="1">
    <location>
        <begin position="1"/>
        <end position="23"/>
    </location>
</feature>
<sequence>MRPVRLLAFLLFALTLFAGGAMAQTPLYTVTVPVADTSAAVRDQAFSNGLTQVLARATNGADPRNKPGYAEAMKSPGGLVQQYQYSRTGGANGAPLSLEIVFDPGAIRRVLAVGDAAVAAPKPPLLVVIHDAAGKPLGAQDVTPLAQMADTRGYQVVTPRADAPVDADALAKGDTAAMATVTRQYNTGTVLIGRLNADQTVDWTLLAGGRSSDWKDSGEARPALLTNGANAVADKLDRQFAAAQGGSTSGKVWVTGLHSANDYAGLLSTFQNDPAVKSVVPVGATADGVMLNVSAGAPLARLVAGYASGGHVLQAAAHDGADLAVRWVP</sequence>
<evidence type="ECO:0000313" key="3">
    <source>
        <dbReference type="Proteomes" id="UP000490980"/>
    </source>
</evidence>
<dbReference type="EMBL" id="JAARLZ010000019">
    <property type="protein sequence ID" value="NII09039.1"/>
    <property type="molecule type" value="Genomic_DNA"/>
</dbReference>